<dbReference type="AlphaFoldDB" id="A0A679IXL5"/>
<reference evidence="4" key="2">
    <citation type="submission" date="2019-12" db="EMBL/GenBank/DDBJ databases">
        <authorList>
            <person name="Cremers G."/>
        </authorList>
    </citation>
    <scope>NUCLEOTIDE SEQUENCE</scope>
    <source>
        <strain evidence="4">Mbul1</strain>
    </source>
</reference>
<evidence type="ECO:0000256" key="2">
    <source>
        <dbReference type="SAM" id="Phobius"/>
    </source>
</evidence>
<evidence type="ECO:0000256" key="1">
    <source>
        <dbReference type="SAM" id="MobiDB-lite"/>
    </source>
</evidence>
<evidence type="ECO:0000259" key="3">
    <source>
        <dbReference type="Pfam" id="PF09994"/>
    </source>
</evidence>
<feature type="transmembrane region" description="Helical" evidence="2">
    <location>
        <begin position="251"/>
        <end position="272"/>
    </location>
</feature>
<keyword evidence="2" id="KW-1133">Transmembrane helix</keyword>
<feature type="domain" description="T6SS Phospholipase effector Tle1-like catalytic" evidence="3">
    <location>
        <begin position="324"/>
        <end position="408"/>
    </location>
</feature>
<keyword evidence="2" id="KW-0812">Transmembrane</keyword>
<feature type="domain" description="T6SS Phospholipase effector Tle1-like catalytic" evidence="3">
    <location>
        <begin position="3"/>
        <end position="249"/>
    </location>
</feature>
<feature type="region of interest" description="Disordered" evidence="1">
    <location>
        <begin position="502"/>
        <end position="534"/>
    </location>
</feature>
<name>A0A679IXL5_9HYPH</name>
<dbReference type="Pfam" id="PF09994">
    <property type="entry name" value="T6SS_Tle1-like_cat"/>
    <property type="match status" value="2"/>
</dbReference>
<feature type="transmembrane region" description="Helical" evidence="2">
    <location>
        <begin position="284"/>
        <end position="300"/>
    </location>
</feature>
<sequence length="534" mass="58137">MPKNIVVFSDGTGQEGGLREEQRLSNVYKLYRVCRVGPDSGIDPKDQVAFYDPGLGTDGSATGLLSAYRRLQKLLSSVTGLGITKNIADCYAFIIDHYEPGDRIFLVGFSRGAYTARCVANVLFLCGVPTIAPGGECKAPSLWAAVGQWMKEKLPGRKHALPPPAEALPPGSYLPRFRKTTRDIANEAVMGVYEYGAGSPRGDYDRERQELARRFRHRYGSGDDLRSNVAPHFVGVFDTVASLGSVGVRRWGLAAGLFALAAVLAAGPSVVLDLAFHTGFWKPFAVVAILGAAFVLWRWLPTTIKFIVNSPVNGKTRFNLAQWRSGNYDRFLSGHVGYGRHALAIDETRADFPRVEWAKKDAIRQRVGDEPDPLIQMWFAGNHSDVGGSYPEVESRLSDIALDWMVEEATTIPYPLLVDGMEPGKTGTGRLHLHPAFDGMQHCEVAGMRDTIAGIVPGWLLPLAGRLGWAVKPRYVPPGAPVHETVYRRFRLAEVTQCTGRGPYRPEALATHGDFNDGSPAAPAPAQASAPGTP</sequence>
<evidence type="ECO:0000313" key="6">
    <source>
        <dbReference type="Proteomes" id="UP001055307"/>
    </source>
</evidence>
<protein>
    <recommendedName>
        <fullName evidence="3">T6SS Phospholipase effector Tle1-like catalytic domain-containing protein</fullName>
    </recommendedName>
</protein>
<gene>
    <name evidence="4" type="ORF">MBUL_02776</name>
    <name evidence="5" type="ORF">OICFNHDK_4358</name>
</gene>
<dbReference type="RefSeq" id="WP_026176012.1">
    <property type="nucleotide sequence ID" value="NZ_BPQF01000029.1"/>
</dbReference>
<dbReference type="EMBL" id="BPQF01000029">
    <property type="protein sequence ID" value="GJD41874.1"/>
    <property type="molecule type" value="Genomic_DNA"/>
</dbReference>
<keyword evidence="2" id="KW-0472">Membrane</keyword>
<dbReference type="InterPro" id="IPR018712">
    <property type="entry name" value="Tle1-like_cat"/>
</dbReference>
<keyword evidence="6" id="KW-1185">Reference proteome</keyword>
<dbReference type="Proteomes" id="UP001055307">
    <property type="component" value="Unassembled WGS sequence"/>
</dbReference>
<dbReference type="PANTHER" id="PTHR33840">
    <property type="match status" value="1"/>
</dbReference>
<accession>A0A679IXL5</accession>
<feature type="compositionally biased region" description="Low complexity" evidence="1">
    <location>
        <begin position="519"/>
        <end position="534"/>
    </location>
</feature>
<evidence type="ECO:0000313" key="5">
    <source>
        <dbReference type="EMBL" id="GJD41874.1"/>
    </source>
</evidence>
<organism evidence="4">
    <name type="scientific">Methylobacterium bullatum</name>
    <dbReference type="NCBI Taxonomy" id="570505"/>
    <lineage>
        <taxon>Bacteria</taxon>
        <taxon>Pseudomonadati</taxon>
        <taxon>Pseudomonadota</taxon>
        <taxon>Alphaproteobacteria</taxon>
        <taxon>Hyphomicrobiales</taxon>
        <taxon>Methylobacteriaceae</taxon>
        <taxon>Methylobacterium</taxon>
    </lineage>
</organism>
<dbReference type="SUPFAM" id="SSF53474">
    <property type="entry name" value="alpha/beta-Hydrolases"/>
    <property type="match status" value="1"/>
</dbReference>
<evidence type="ECO:0000313" key="4">
    <source>
        <dbReference type="EMBL" id="CAA2104585.1"/>
    </source>
</evidence>
<proteinExistence type="predicted"/>
<dbReference type="EMBL" id="LR743504">
    <property type="protein sequence ID" value="CAA2104585.1"/>
    <property type="molecule type" value="Genomic_DNA"/>
</dbReference>
<dbReference type="PANTHER" id="PTHR33840:SF1">
    <property type="entry name" value="TLE1 PHOSPHOLIPASE DOMAIN-CONTAINING PROTEIN"/>
    <property type="match status" value="1"/>
</dbReference>
<dbReference type="InterPro" id="IPR029058">
    <property type="entry name" value="AB_hydrolase_fold"/>
</dbReference>
<reference evidence="5" key="1">
    <citation type="journal article" date="2016" name="Front. Microbiol.">
        <title>Genome Sequence of the Piezophilic, Mesophilic Sulfate-Reducing Bacterium Desulfovibrio indicus J2T.</title>
        <authorList>
            <person name="Cao J."/>
            <person name="Maignien L."/>
            <person name="Shao Z."/>
            <person name="Alain K."/>
            <person name="Jebbar M."/>
        </authorList>
    </citation>
    <scope>NUCLEOTIDE SEQUENCE</scope>
    <source>
        <strain evidence="5">DSM 21893</strain>
    </source>
</reference>
<reference evidence="5" key="3">
    <citation type="submission" date="2021-08" db="EMBL/GenBank/DDBJ databases">
        <authorList>
            <person name="Tani A."/>
            <person name="Ola A."/>
            <person name="Ogura Y."/>
            <person name="Katsura K."/>
            <person name="Hayashi T."/>
        </authorList>
    </citation>
    <scope>NUCLEOTIDE SEQUENCE</scope>
    <source>
        <strain evidence="5">DSM 21893</strain>
    </source>
</reference>